<feature type="transmembrane region" description="Helical" evidence="8">
    <location>
        <begin position="135"/>
        <end position="157"/>
    </location>
</feature>
<dbReference type="InterPro" id="IPR011701">
    <property type="entry name" value="MFS"/>
</dbReference>
<dbReference type="Proteomes" id="UP001208041">
    <property type="component" value="Unassembled WGS sequence"/>
</dbReference>
<dbReference type="SUPFAM" id="SSF103473">
    <property type="entry name" value="MFS general substrate transporter"/>
    <property type="match status" value="1"/>
</dbReference>
<gene>
    <name evidence="10" type="ORF">OH136_12320</name>
</gene>
<feature type="transmembrane region" description="Helical" evidence="8">
    <location>
        <begin position="163"/>
        <end position="183"/>
    </location>
</feature>
<evidence type="ECO:0000256" key="5">
    <source>
        <dbReference type="ARBA" id="ARBA00022692"/>
    </source>
</evidence>
<dbReference type="PRINTS" id="PR01035">
    <property type="entry name" value="TCRTETA"/>
</dbReference>
<feature type="transmembrane region" description="Helical" evidence="8">
    <location>
        <begin position="251"/>
        <end position="270"/>
    </location>
</feature>
<feature type="domain" description="Major facilitator superfamily (MFS) profile" evidence="9">
    <location>
        <begin position="6"/>
        <end position="401"/>
    </location>
</feature>
<evidence type="ECO:0000259" key="9">
    <source>
        <dbReference type="PROSITE" id="PS50850"/>
    </source>
</evidence>
<dbReference type="EMBL" id="JAOYFC010000002">
    <property type="protein sequence ID" value="MCV6825341.1"/>
    <property type="molecule type" value="Genomic_DNA"/>
</dbReference>
<feature type="transmembrane region" description="Helical" evidence="8">
    <location>
        <begin position="339"/>
        <end position="365"/>
    </location>
</feature>
<evidence type="ECO:0000256" key="1">
    <source>
        <dbReference type="ARBA" id="ARBA00003279"/>
    </source>
</evidence>
<dbReference type="InterPro" id="IPR001958">
    <property type="entry name" value="Tet-R_TetA/multi-R_MdtG-like"/>
</dbReference>
<evidence type="ECO:0000256" key="7">
    <source>
        <dbReference type="ARBA" id="ARBA00023136"/>
    </source>
</evidence>
<evidence type="ECO:0000256" key="6">
    <source>
        <dbReference type="ARBA" id="ARBA00022989"/>
    </source>
</evidence>
<comment type="subcellular location">
    <subcellularLocation>
        <location evidence="2">Membrane</location>
        <topology evidence="2">Multi-pass membrane protein</topology>
    </subcellularLocation>
</comment>
<dbReference type="AlphaFoldDB" id="A0AAE3LTM1"/>
<accession>A0AAE3LTM1</accession>
<comment type="caution">
    <text evidence="10">The sequence shown here is derived from an EMBL/GenBank/DDBJ whole genome shotgun (WGS) entry which is preliminary data.</text>
</comment>
<evidence type="ECO:0000313" key="11">
    <source>
        <dbReference type="Proteomes" id="UP001208041"/>
    </source>
</evidence>
<organism evidence="10 11">
    <name type="scientific">Halocynthiibacter halioticoli</name>
    <dbReference type="NCBI Taxonomy" id="2986804"/>
    <lineage>
        <taxon>Bacteria</taxon>
        <taxon>Pseudomonadati</taxon>
        <taxon>Pseudomonadota</taxon>
        <taxon>Alphaproteobacteria</taxon>
        <taxon>Rhodobacterales</taxon>
        <taxon>Paracoccaceae</taxon>
        <taxon>Halocynthiibacter</taxon>
    </lineage>
</organism>
<comment type="function">
    <text evidence="1">Resistance to tetracycline by an active tetracycline efflux. This is an energy-dependent process that decreases the accumulation of the antibiotic in whole cells. This protein functions as a metal-tetracycline/H(+) antiporter.</text>
</comment>
<dbReference type="InterPro" id="IPR036259">
    <property type="entry name" value="MFS_trans_sf"/>
</dbReference>
<keyword evidence="5 8" id="KW-0812">Transmembrane</keyword>
<reference evidence="10" key="1">
    <citation type="submission" date="2022-10" db="EMBL/GenBank/DDBJ databases">
        <authorList>
            <person name="Yue Y."/>
        </authorList>
    </citation>
    <scope>NUCLEOTIDE SEQUENCE</scope>
    <source>
        <strain evidence="10">Z654</strain>
    </source>
</reference>
<dbReference type="InterPro" id="IPR020846">
    <property type="entry name" value="MFS_dom"/>
</dbReference>
<dbReference type="CDD" id="cd17388">
    <property type="entry name" value="MFS_TetA"/>
    <property type="match status" value="1"/>
</dbReference>
<dbReference type="PANTHER" id="PTHR23504">
    <property type="entry name" value="MAJOR FACILITATOR SUPERFAMILY DOMAIN-CONTAINING PROTEIN 10"/>
    <property type="match status" value="1"/>
</dbReference>
<feature type="transmembrane region" description="Helical" evidence="8">
    <location>
        <begin position="217"/>
        <end position="239"/>
    </location>
</feature>
<feature type="transmembrane region" description="Helical" evidence="8">
    <location>
        <begin position="44"/>
        <end position="65"/>
    </location>
</feature>
<dbReference type="RefSeq" id="WP_263954210.1">
    <property type="nucleotide sequence ID" value="NZ_JAOYFC010000002.1"/>
</dbReference>
<name>A0AAE3LTM1_9RHOB</name>
<dbReference type="Pfam" id="PF07690">
    <property type="entry name" value="MFS_1"/>
    <property type="match status" value="1"/>
</dbReference>
<keyword evidence="4" id="KW-0813">Transport</keyword>
<sequence length="405" mass="43301">MKSRLPIFFILVTLVIDAIGFGLIMPMMPALIRDVSGADLAHAAIWGGVLATVFGLMQFLFSPLLGNLSDRFGRKVVLLTSLAILAVDYLIMAVAGSIWLLFLGRIIGGITSATHSTANAYVADISAPEDKAANFGMVGAAFGFGFVFGPSLGGLLSTFGPRVPFYVAAALAGANFFFGLFVLPETVTDKIRRPFEWRRANPLGAFKAIGKLPGLQGLMVVFLIYEISFFVYPSIWAYFTLEKFAWDERMVGLSLTVFGLSMAFMQGVAIRPILRKLGEAKTTMLGMGLNVLSFFLLAIAPSGWMIIALTPLSSLGIIASPAIMGIMSRAASDDQQGELQGLTTSLAALGMLMSPIVMTQTFFFFSHEGASPYFPGAPFLFAAVLMAAAMILFAATQPKTSVAAE</sequence>
<evidence type="ECO:0000256" key="2">
    <source>
        <dbReference type="ARBA" id="ARBA00004141"/>
    </source>
</evidence>
<protein>
    <submittedName>
        <fullName evidence="10">TCR/Tet family MFS transporter</fullName>
    </submittedName>
</protein>
<evidence type="ECO:0000256" key="8">
    <source>
        <dbReference type="SAM" id="Phobius"/>
    </source>
</evidence>
<evidence type="ECO:0000256" key="3">
    <source>
        <dbReference type="ARBA" id="ARBA00007520"/>
    </source>
</evidence>
<keyword evidence="7 8" id="KW-0472">Membrane</keyword>
<dbReference type="Gene3D" id="1.20.1250.20">
    <property type="entry name" value="MFS general substrate transporter like domains"/>
    <property type="match status" value="1"/>
</dbReference>
<feature type="transmembrane region" description="Helical" evidence="8">
    <location>
        <begin position="7"/>
        <end position="32"/>
    </location>
</feature>
<dbReference type="PANTHER" id="PTHR23504:SF15">
    <property type="entry name" value="MAJOR FACILITATOR SUPERFAMILY (MFS) PROFILE DOMAIN-CONTAINING PROTEIN"/>
    <property type="match status" value="1"/>
</dbReference>
<evidence type="ECO:0000313" key="10">
    <source>
        <dbReference type="EMBL" id="MCV6825341.1"/>
    </source>
</evidence>
<evidence type="ECO:0000256" key="4">
    <source>
        <dbReference type="ARBA" id="ARBA00022448"/>
    </source>
</evidence>
<dbReference type="GO" id="GO:0016020">
    <property type="term" value="C:membrane"/>
    <property type="evidence" value="ECO:0007669"/>
    <property type="project" value="UniProtKB-SubCell"/>
</dbReference>
<keyword evidence="6 8" id="KW-1133">Transmembrane helix</keyword>
<comment type="similarity">
    <text evidence="3">Belongs to the major facilitator superfamily. TCR/Tet family.</text>
</comment>
<feature type="transmembrane region" description="Helical" evidence="8">
    <location>
        <begin position="377"/>
        <end position="395"/>
    </location>
</feature>
<dbReference type="InterPro" id="IPR005829">
    <property type="entry name" value="Sugar_transporter_CS"/>
</dbReference>
<keyword evidence="11" id="KW-1185">Reference proteome</keyword>
<dbReference type="PROSITE" id="PS00216">
    <property type="entry name" value="SUGAR_TRANSPORT_1"/>
    <property type="match status" value="1"/>
</dbReference>
<proteinExistence type="inferred from homology"/>
<dbReference type="GO" id="GO:0022857">
    <property type="term" value="F:transmembrane transporter activity"/>
    <property type="evidence" value="ECO:0007669"/>
    <property type="project" value="InterPro"/>
</dbReference>
<dbReference type="PROSITE" id="PS50850">
    <property type="entry name" value="MFS"/>
    <property type="match status" value="1"/>
</dbReference>
<feature type="transmembrane region" description="Helical" evidence="8">
    <location>
        <begin position="77"/>
        <end position="100"/>
    </location>
</feature>